<dbReference type="OrthoDB" id="8440449at2759"/>
<dbReference type="Gene3D" id="2.40.10.10">
    <property type="entry name" value="Trypsin-like serine proteases"/>
    <property type="match status" value="2"/>
</dbReference>
<dbReference type="InterPro" id="IPR043504">
    <property type="entry name" value="Peptidase_S1_PA_chymotrypsin"/>
</dbReference>
<dbReference type="GO" id="GO:0006508">
    <property type="term" value="P:proteolysis"/>
    <property type="evidence" value="ECO:0007669"/>
    <property type="project" value="InterPro"/>
</dbReference>
<reference evidence="1" key="1">
    <citation type="submission" date="2020-11" db="EMBL/GenBank/DDBJ databases">
        <authorList>
            <person name="Tran Van P."/>
        </authorList>
    </citation>
    <scope>NUCLEOTIDE SEQUENCE</scope>
</reference>
<protein>
    <submittedName>
        <fullName evidence="1">Uncharacterized protein</fullName>
    </submittedName>
</protein>
<organism evidence="1">
    <name type="scientific">Cyprideis torosa</name>
    <dbReference type="NCBI Taxonomy" id="163714"/>
    <lineage>
        <taxon>Eukaryota</taxon>
        <taxon>Metazoa</taxon>
        <taxon>Ecdysozoa</taxon>
        <taxon>Arthropoda</taxon>
        <taxon>Crustacea</taxon>
        <taxon>Oligostraca</taxon>
        <taxon>Ostracoda</taxon>
        <taxon>Podocopa</taxon>
        <taxon>Podocopida</taxon>
        <taxon>Cytherocopina</taxon>
        <taxon>Cytheroidea</taxon>
        <taxon>Cytherideidae</taxon>
        <taxon>Cyprideis</taxon>
    </lineage>
</organism>
<proteinExistence type="predicted"/>
<sequence>MARVASKRQEKRRDDASACAVQIGHRRFSSGLRSFTAQNDYAVLRVNPPFQFSSFIQPISLGYGSATWLTTCYNSGWGRFSQDPNNLSGTTELKYIKVDVRSDFECMFYRLFYDFNAQTCTWTPGFNVCNMELQKILL</sequence>
<dbReference type="AlphaFoldDB" id="A0A7R8ZKW1"/>
<dbReference type="GO" id="GO:0004252">
    <property type="term" value="F:serine-type endopeptidase activity"/>
    <property type="evidence" value="ECO:0007669"/>
    <property type="project" value="InterPro"/>
</dbReference>
<dbReference type="EMBL" id="OB660536">
    <property type="protein sequence ID" value="CAD7225254.1"/>
    <property type="molecule type" value="Genomic_DNA"/>
</dbReference>
<dbReference type="InterPro" id="IPR001254">
    <property type="entry name" value="Trypsin_dom"/>
</dbReference>
<dbReference type="SUPFAM" id="SSF50494">
    <property type="entry name" value="Trypsin-like serine proteases"/>
    <property type="match status" value="1"/>
</dbReference>
<gene>
    <name evidence="1" type="ORF">CTOB1V02_LOCUS3199</name>
</gene>
<dbReference type="InterPro" id="IPR009003">
    <property type="entry name" value="Peptidase_S1_PA"/>
</dbReference>
<accession>A0A7R8ZKW1</accession>
<evidence type="ECO:0000313" key="1">
    <source>
        <dbReference type="EMBL" id="CAD7225254.1"/>
    </source>
</evidence>
<name>A0A7R8ZKW1_9CRUS</name>
<dbReference type="Pfam" id="PF00089">
    <property type="entry name" value="Trypsin"/>
    <property type="match status" value="1"/>
</dbReference>